<feature type="transmembrane region" description="Helical" evidence="1">
    <location>
        <begin position="21"/>
        <end position="43"/>
    </location>
</feature>
<dbReference type="AlphaFoldDB" id="A0A0G0W6V0"/>
<keyword evidence="1" id="KW-0812">Transmembrane</keyword>
<dbReference type="Pfam" id="PF18898">
    <property type="entry name" value="DUF5654"/>
    <property type="match status" value="1"/>
</dbReference>
<reference evidence="2 3" key="1">
    <citation type="journal article" date="2015" name="Nature">
        <title>rRNA introns, odd ribosomes, and small enigmatic genomes across a large radiation of phyla.</title>
        <authorList>
            <person name="Brown C.T."/>
            <person name="Hug L.A."/>
            <person name="Thomas B.C."/>
            <person name="Sharon I."/>
            <person name="Castelle C.J."/>
            <person name="Singh A."/>
            <person name="Wilkins M.J."/>
            <person name="Williams K.H."/>
            <person name="Banfield J.F."/>
        </authorList>
    </citation>
    <scope>NUCLEOTIDE SEQUENCE [LARGE SCALE GENOMIC DNA]</scope>
</reference>
<dbReference type="InterPro" id="IPR043713">
    <property type="entry name" value="DUF5654"/>
</dbReference>
<feature type="transmembrane region" description="Helical" evidence="1">
    <location>
        <begin position="63"/>
        <end position="87"/>
    </location>
</feature>
<accession>A0A0G0W6V0</accession>
<dbReference type="Proteomes" id="UP000034664">
    <property type="component" value="Unassembled WGS sequence"/>
</dbReference>
<dbReference type="PATRIC" id="fig|1618482.3.peg.1110"/>
<organism evidence="2 3">
    <name type="scientific">Candidatus Roizmanbacteria bacterium GW2011_GWB1_40_7</name>
    <dbReference type="NCBI Taxonomy" id="1618482"/>
    <lineage>
        <taxon>Bacteria</taxon>
        <taxon>Candidatus Roizmaniibacteriota</taxon>
    </lineage>
</organism>
<comment type="caution">
    <text evidence="2">The sequence shown here is derived from an EMBL/GenBank/DDBJ whole genome shotgun (WGS) entry which is preliminary data.</text>
</comment>
<keyword evidence="1" id="KW-0472">Membrane</keyword>
<sequence length="101" mass="11663">MDLFRLFRPARLTKEALKFQLELVRQMLTLATSGFGLVAALAWNEMIKEIIELYVKPYLPQGSGAVSLLIYALFVTILAVFITYNLTRIKKQLENKRDQKK</sequence>
<keyword evidence="1" id="KW-1133">Transmembrane helix</keyword>
<name>A0A0G0W6V0_9BACT</name>
<dbReference type="EMBL" id="LBZM01000039">
    <property type="protein sequence ID" value="KKR70977.1"/>
    <property type="molecule type" value="Genomic_DNA"/>
</dbReference>
<evidence type="ECO:0000313" key="2">
    <source>
        <dbReference type="EMBL" id="KKR70977.1"/>
    </source>
</evidence>
<proteinExistence type="predicted"/>
<gene>
    <name evidence="2" type="ORF">UU14_C0039G0004</name>
</gene>
<evidence type="ECO:0000313" key="3">
    <source>
        <dbReference type="Proteomes" id="UP000034664"/>
    </source>
</evidence>
<protein>
    <submittedName>
        <fullName evidence="2">Uncharacterized protein</fullName>
    </submittedName>
</protein>
<evidence type="ECO:0000256" key="1">
    <source>
        <dbReference type="SAM" id="Phobius"/>
    </source>
</evidence>